<reference evidence="1 2" key="1">
    <citation type="journal article" date="2018" name="Aquat. Microb. Ecol.">
        <title>Gammaproteobacterial methanotrophs dominate.</title>
        <authorList>
            <person name="Rissanen A.J."/>
            <person name="Saarenheimo J."/>
            <person name="Tiirola M."/>
            <person name="Peura S."/>
            <person name="Aalto S.L."/>
            <person name="Karvinen A."/>
            <person name="Nykanen H."/>
        </authorList>
    </citation>
    <scope>NUCLEOTIDE SEQUENCE [LARGE SCALE GENOMIC DNA]</scope>
    <source>
        <strain evidence="1">AMbin10</strain>
    </source>
</reference>
<dbReference type="Proteomes" id="UP000249396">
    <property type="component" value="Unassembled WGS sequence"/>
</dbReference>
<dbReference type="AlphaFoldDB" id="A0A2W4SP24"/>
<gene>
    <name evidence="1" type="ORF">DM484_20860</name>
</gene>
<protein>
    <submittedName>
        <fullName evidence="1">Uncharacterized protein</fullName>
    </submittedName>
</protein>
<evidence type="ECO:0000313" key="2">
    <source>
        <dbReference type="Proteomes" id="UP000249396"/>
    </source>
</evidence>
<sequence length="126" mass="14002">MNTERPALVLDRLSSFLNSPLDGILRSRIADDSRQAETPAAARELFGESRLLTLVQYDPISRFFKCVGGSTLAVTGDNSAPLMRYHIADQGGIMPHGEMLAFLKDWGDPTHFPSGVKHRYTRNQGR</sequence>
<organism evidence="1 2">
    <name type="scientific">Candidatus Methylumidiphilus alinenensis</name>
    <dbReference type="NCBI Taxonomy" id="2202197"/>
    <lineage>
        <taxon>Bacteria</taxon>
        <taxon>Pseudomonadati</taxon>
        <taxon>Pseudomonadota</taxon>
        <taxon>Gammaproteobacteria</taxon>
        <taxon>Methylococcales</taxon>
        <taxon>Candidatus Methylumidiphilus</taxon>
    </lineage>
</organism>
<evidence type="ECO:0000313" key="1">
    <source>
        <dbReference type="EMBL" id="PZN74594.1"/>
    </source>
</evidence>
<accession>A0A2W4SP24</accession>
<proteinExistence type="predicted"/>
<dbReference type="EMBL" id="QJPH01000419">
    <property type="protein sequence ID" value="PZN74594.1"/>
    <property type="molecule type" value="Genomic_DNA"/>
</dbReference>
<name>A0A2W4SP24_9GAMM</name>
<comment type="caution">
    <text evidence="1">The sequence shown here is derived from an EMBL/GenBank/DDBJ whole genome shotgun (WGS) entry which is preliminary data.</text>
</comment>